<accession>A0A315Z8Z8</accession>
<dbReference type="RefSeq" id="WP_109618638.1">
    <property type="nucleotide sequence ID" value="NZ_QGDO01000003.1"/>
</dbReference>
<evidence type="ECO:0000313" key="3">
    <source>
        <dbReference type="Proteomes" id="UP000245535"/>
    </source>
</evidence>
<evidence type="ECO:0008006" key="4">
    <source>
        <dbReference type="Google" id="ProtNLM"/>
    </source>
</evidence>
<keyword evidence="3" id="KW-1185">Reference proteome</keyword>
<feature type="transmembrane region" description="Helical" evidence="1">
    <location>
        <begin position="200"/>
        <end position="220"/>
    </location>
</feature>
<gene>
    <name evidence="2" type="ORF">BC781_103296</name>
</gene>
<dbReference type="PANTHER" id="PTHR36434:SF1">
    <property type="entry name" value="MEMBRANE PROTEASE YUGP-RELATED"/>
    <property type="match status" value="1"/>
</dbReference>
<keyword evidence="1" id="KW-0472">Membrane</keyword>
<dbReference type="AlphaFoldDB" id="A0A315Z8Z8"/>
<dbReference type="EMBL" id="QGDO01000003">
    <property type="protein sequence ID" value="PWJ42046.1"/>
    <property type="molecule type" value="Genomic_DNA"/>
</dbReference>
<name>A0A315Z8Z8_SEDFL</name>
<protein>
    <recommendedName>
        <fullName evidence="4">Zinc metallopeptidase</fullName>
    </recommendedName>
</protein>
<proteinExistence type="predicted"/>
<keyword evidence="1" id="KW-1133">Transmembrane helix</keyword>
<dbReference type="Pfam" id="PF04298">
    <property type="entry name" value="Zn_peptidase_2"/>
    <property type="match status" value="1"/>
</dbReference>
<organism evidence="2 3">
    <name type="scientific">Sediminitomix flava</name>
    <dbReference type="NCBI Taxonomy" id="379075"/>
    <lineage>
        <taxon>Bacteria</taxon>
        <taxon>Pseudomonadati</taxon>
        <taxon>Bacteroidota</taxon>
        <taxon>Cytophagia</taxon>
        <taxon>Cytophagales</taxon>
        <taxon>Flammeovirgaceae</taxon>
        <taxon>Sediminitomix</taxon>
    </lineage>
</organism>
<evidence type="ECO:0000256" key="1">
    <source>
        <dbReference type="SAM" id="Phobius"/>
    </source>
</evidence>
<reference evidence="2 3" key="1">
    <citation type="submission" date="2018-03" db="EMBL/GenBank/DDBJ databases">
        <title>Genomic Encyclopedia of Archaeal and Bacterial Type Strains, Phase II (KMG-II): from individual species to whole genera.</title>
        <authorList>
            <person name="Goeker M."/>
        </authorList>
    </citation>
    <scope>NUCLEOTIDE SEQUENCE [LARGE SCALE GENOMIC DNA]</scope>
    <source>
        <strain evidence="2 3">DSM 28229</strain>
    </source>
</reference>
<dbReference type="Proteomes" id="UP000245535">
    <property type="component" value="Unassembled WGS sequence"/>
</dbReference>
<dbReference type="PANTHER" id="PTHR36434">
    <property type="entry name" value="MEMBRANE PROTEASE YUGP-RELATED"/>
    <property type="match status" value="1"/>
</dbReference>
<keyword evidence="1" id="KW-0812">Transmembrane</keyword>
<sequence>MYLLIFIFFLLISWLVQRKMKRTMAEGAELPSANQISGAEAAQMMLRDNGIYDVQINCIPGDFTDHYDPKHRTVNLSEQVFYGRNVTAVSVATHEVGHAVQHAQAYKPLQLRSAMVPVYNVSGKLLNAVFFLSIFGAFALGLNYQLLLTVVCGAYFVMTAFSFITLPVEFDASHRALQWVSNRGVVRGTDNAYAKKALNWAAMTYVVSALASLSYLLYYLSALNRD</sequence>
<comment type="caution">
    <text evidence="2">The sequence shown here is derived from an EMBL/GenBank/DDBJ whole genome shotgun (WGS) entry which is preliminary data.</text>
</comment>
<evidence type="ECO:0000313" key="2">
    <source>
        <dbReference type="EMBL" id="PWJ42046.1"/>
    </source>
</evidence>
<dbReference type="InterPro" id="IPR007395">
    <property type="entry name" value="Zn_peptidase_2"/>
</dbReference>
<feature type="transmembrane region" description="Helical" evidence="1">
    <location>
        <begin position="147"/>
        <end position="168"/>
    </location>
</feature>
<feature type="transmembrane region" description="Helical" evidence="1">
    <location>
        <begin position="125"/>
        <end position="142"/>
    </location>
</feature>
<dbReference type="OrthoDB" id="9784298at2"/>